<dbReference type="RefSeq" id="WP_091502723.1">
    <property type="nucleotide sequence ID" value="NZ_FOLI01000005.1"/>
</dbReference>
<evidence type="ECO:0000313" key="5">
    <source>
        <dbReference type="Proteomes" id="UP000199376"/>
    </source>
</evidence>
<dbReference type="InterPro" id="IPR001647">
    <property type="entry name" value="HTH_TetR"/>
</dbReference>
<dbReference type="Proteomes" id="UP000199376">
    <property type="component" value="Unassembled WGS sequence"/>
</dbReference>
<reference evidence="4 5" key="1">
    <citation type="submission" date="2016-10" db="EMBL/GenBank/DDBJ databases">
        <authorList>
            <person name="de Groot N.N."/>
        </authorList>
    </citation>
    <scope>NUCLEOTIDE SEQUENCE [LARGE SCALE GENOMIC DNA]</scope>
    <source>
        <strain evidence="4 5">DSM 19113</strain>
    </source>
</reference>
<evidence type="ECO:0000256" key="2">
    <source>
        <dbReference type="PROSITE-ProRule" id="PRU00335"/>
    </source>
</evidence>
<dbReference type="Gene3D" id="1.10.357.10">
    <property type="entry name" value="Tetracycline Repressor, domain 2"/>
    <property type="match status" value="1"/>
</dbReference>
<evidence type="ECO:0000313" key="4">
    <source>
        <dbReference type="EMBL" id="SFC10356.1"/>
    </source>
</evidence>
<protein>
    <submittedName>
        <fullName evidence="4">Transcriptional regulator, TetR family</fullName>
    </submittedName>
</protein>
<organism evidence="4 5">
    <name type="scientific">Fructobacillus durionis</name>
    <dbReference type="NCBI Taxonomy" id="283737"/>
    <lineage>
        <taxon>Bacteria</taxon>
        <taxon>Bacillati</taxon>
        <taxon>Bacillota</taxon>
        <taxon>Bacilli</taxon>
        <taxon>Lactobacillales</taxon>
        <taxon>Lactobacillaceae</taxon>
        <taxon>Fructobacillus</taxon>
    </lineage>
</organism>
<keyword evidence="1 2" id="KW-0238">DNA-binding</keyword>
<keyword evidence="5" id="KW-1185">Reference proteome</keyword>
<feature type="DNA-binding region" description="H-T-H motif" evidence="2">
    <location>
        <begin position="33"/>
        <end position="52"/>
    </location>
</feature>
<dbReference type="SUPFAM" id="SSF46689">
    <property type="entry name" value="Homeodomain-like"/>
    <property type="match status" value="1"/>
</dbReference>
<dbReference type="STRING" id="283737.SAMN05660453_1065"/>
<sequence>MSKGLSTTKQSVKDQIVTGLFKELESRPLSEIPVASLIKTAGVARASYYRNFSSKEEILNYYLDQLLGKNQAPSMPTIWTREEAAAKIADIFGVLEKEKSRFILLFQSGLASYAFDYFGSFSDRNGIDSPFPWTDEYKLPFYSGALTSVLYHWLQTGAKQPADELAKHFVSLLPDSFFIDQK</sequence>
<feature type="domain" description="HTH tetR-type" evidence="3">
    <location>
        <begin position="10"/>
        <end position="70"/>
    </location>
</feature>
<accession>A0A1I1GFZ5</accession>
<dbReference type="GO" id="GO:0003677">
    <property type="term" value="F:DNA binding"/>
    <property type="evidence" value="ECO:0007669"/>
    <property type="project" value="UniProtKB-UniRule"/>
</dbReference>
<proteinExistence type="predicted"/>
<name>A0A1I1GFZ5_9LACO</name>
<gene>
    <name evidence="4" type="ORF">SAMN05660453_1065</name>
</gene>
<dbReference type="AlphaFoldDB" id="A0A1I1GFZ5"/>
<dbReference type="OrthoDB" id="9810250at2"/>
<evidence type="ECO:0000259" key="3">
    <source>
        <dbReference type="PROSITE" id="PS50977"/>
    </source>
</evidence>
<evidence type="ECO:0000256" key="1">
    <source>
        <dbReference type="ARBA" id="ARBA00023125"/>
    </source>
</evidence>
<dbReference type="InterPro" id="IPR009057">
    <property type="entry name" value="Homeodomain-like_sf"/>
</dbReference>
<dbReference type="EMBL" id="FOLI01000005">
    <property type="protein sequence ID" value="SFC10356.1"/>
    <property type="molecule type" value="Genomic_DNA"/>
</dbReference>
<dbReference type="PROSITE" id="PS50977">
    <property type="entry name" value="HTH_TETR_2"/>
    <property type="match status" value="1"/>
</dbReference>